<dbReference type="AlphaFoldDB" id="A0A6J3C2E0"/>
<dbReference type="GO" id="GO:0005634">
    <property type="term" value="C:nucleus"/>
    <property type="evidence" value="ECO:0007669"/>
    <property type="project" value="UniProtKB-SubCell"/>
</dbReference>
<keyword evidence="2" id="KW-0479">Metal-binding</keyword>
<evidence type="ECO:0000259" key="8">
    <source>
        <dbReference type="PROSITE" id="PS50157"/>
    </source>
</evidence>
<comment type="subcellular location">
    <subcellularLocation>
        <location evidence="1">Nucleus</location>
    </subcellularLocation>
</comment>
<sequence length="472" mass="55527">MGKIRKRTQSTSEKNVKVKPLGLKILKKDKDVNSLNSLCAYSIVKCDFCEEIFFNKYNYLIHNARHIIIPLIKQIVHQCTICLYYFTSEHKLLRHVTKKHSSQKCNNNIDSELQTGESESLIVNMDNKELPVPKTELLQDTNILNNGNTELQYFDGNSGGIKNRILFEDDIESNGVMADLTTDCQVAVEMFNAPWLVKLLNQQELQDLNDHNGSHDNDAASSVHYDELMESKLHVCKFCGVTSSNRYWAIRHELEHVTIKQKKLYLCQKCDYYISDRKKELMQHIKKKHGAIIKRDSLTRCRTCGLDYNSFYRHNRNYHLIYGCKLCGAKFSDEMQLDEHCVDCETVDLHVQCNKETGQESAYESRTMKICDICYSFLRNKVNLHYIYVGDHCEIGDRLPCEKCSRKCFELKIVKRVYMSKHHRKPRRVMTNEDRLKNIKQRLKMMRKYLSLFYSVDCRGLKKKRFQFCFFF</sequence>
<dbReference type="SMART" id="SM00355">
    <property type="entry name" value="ZnF_C2H2"/>
    <property type="match status" value="6"/>
</dbReference>
<dbReference type="KEGG" id="gmw:113515078"/>
<evidence type="ECO:0000256" key="2">
    <source>
        <dbReference type="ARBA" id="ARBA00022723"/>
    </source>
</evidence>
<evidence type="ECO:0000256" key="7">
    <source>
        <dbReference type="PROSITE-ProRule" id="PRU00042"/>
    </source>
</evidence>
<gene>
    <name evidence="10 11" type="primary">LOC113515078</name>
</gene>
<evidence type="ECO:0000313" key="10">
    <source>
        <dbReference type="RefSeq" id="XP_031766520.2"/>
    </source>
</evidence>
<keyword evidence="4 7" id="KW-0863">Zinc-finger</keyword>
<evidence type="ECO:0000256" key="5">
    <source>
        <dbReference type="ARBA" id="ARBA00022833"/>
    </source>
</evidence>
<dbReference type="GeneID" id="113515078"/>
<dbReference type="PROSITE" id="PS00028">
    <property type="entry name" value="ZINC_FINGER_C2H2_1"/>
    <property type="match status" value="2"/>
</dbReference>
<dbReference type="PANTHER" id="PTHR24406">
    <property type="entry name" value="TRANSCRIPTIONAL REPRESSOR CTCFL-RELATED"/>
    <property type="match status" value="1"/>
</dbReference>
<evidence type="ECO:0000256" key="4">
    <source>
        <dbReference type="ARBA" id="ARBA00022771"/>
    </source>
</evidence>
<evidence type="ECO:0000256" key="6">
    <source>
        <dbReference type="ARBA" id="ARBA00023242"/>
    </source>
</evidence>
<dbReference type="InterPro" id="IPR050888">
    <property type="entry name" value="ZnF_C2H2-type_TF"/>
</dbReference>
<proteinExistence type="predicted"/>
<dbReference type="RefSeq" id="XP_031766520.2">
    <property type="nucleotide sequence ID" value="XM_031910660.2"/>
</dbReference>
<dbReference type="Gene3D" id="3.30.160.60">
    <property type="entry name" value="Classic Zinc Finger"/>
    <property type="match status" value="2"/>
</dbReference>
<keyword evidence="9" id="KW-1185">Reference proteome</keyword>
<reference evidence="10 11" key="1">
    <citation type="submission" date="2025-05" db="UniProtKB">
        <authorList>
            <consortium name="RefSeq"/>
        </authorList>
    </citation>
    <scope>IDENTIFICATION</scope>
    <source>
        <tissue evidence="10 11">Whole larvae</tissue>
    </source>
</reference>
<evidence type="ECO:0000313" key="9">
    <source>
        <dbReference type="Proteomes" id="UP001652740"/>
    </source>
</evidence>
<dbReference type="GO" id="GO:0008270">
    <property type="term" value="F:zinc ion binding"/>
    <property type="evidence" value="ECO:0007669"/>
    <property type="project" value="UniProtKB-KW"/>
</dbReference>
<keyword evidence="3" id="KW-0677">Repeat</keyword>
<protein>
    <submittedName>
        <fullName evidence="10 11">Uncharacterized protein LOC113515078</fullName>
    </submittedName>
</protein>
<accession>A0A6J3C2E0</accession>
<dbReference type="RefSeq" id="XP_031766521.2">
    <property type="nucleotide sequence ID" value="XM_031910661.2"/>
</dbReference>
<keyword evidence="6" id="KW-0539">Nucleus</keyword>
<dbReference type="PROSITE" id="PS50157">
    <property type="entry name" value="ZINC_FINGER_C2H2_2"/>
    <property type="match status" value="1"/>
</dbReference>
<organism evidence="9 11">
    <name type="scientific">Galleria mellonella</name>
    <name type="common">Greater wax moth</name>
    <dbReference type="NCBI Taxonomy" id="7137"/>
    <lineage>
        <taxon>Eukaryota</taxon>
        <taxon>Metazoa</taxon>
        <taxon>Ecdysozoa</taxon>
        <taxon>Arthropoda</taxon>
        <taxon>Hexapoda</taxon>
        <taxon>Insecta</taxon>
        <taxon>Pterygota</taxon>
        <taxon>Neoptera</taxon>
        <taxon>Endopterygota</taxon>
        <taxon>Lepidoptera</taxon>
        <taxon>Glossata</taxon>
        <taxon>Ditrysia</taxon>
        <taxon>Pyraloidea</taxon>
        <taxon>Pyralidae</taxon>
        <taxon>Galleriinae</taxon>
        <taxon>Galleria</taxon>
    </lineage>
</organism>
<feature type="domain" description="C2H2-type" evidence="8">
    <location>
        <begin position="77"/>
        <end position="105"/>
    </location>
</feature>
<evidence type="ECO:0000256" key="3">
    <source>
        <dbReference type="ARBA" id="ARBA00022737"/>
    </source>
</evidence>
<keyword evidence="5" id="KW-0862">Zinc</keyword>
<dbReference type="Proteomes" id="UP001652740">
    <property type="component" value="Unplaced"/>
</dbReference>
<evidence type="ECO:0000256" key="1">
    <source>
        <dbReference type="ARBA" id="ARBA00004123"/>
    </source>
</evidence>
<name>A0A6J3C2E0_GALME</name>
<dbReference type="InterPro" id="IPR013087">
    <property type="entry name" value="Znf_C2H2_type"/>
</dbReference>
<evidence type="ECO:0000313" key="11">
    <source>
        <dbReference type="RefSeq" id="XP_031766521.2"/>
    </source>
</evidence>